<proteinExistence type="predicted"/>
<comment type="caution">
    <text evidence="1">The sequence shown here is derived from an EMBL/GenBank/DDBJ whole genome shotgun (WGS) entry which is preliminary data.</text>
</comment>
<evidence type="ECO:0000313" key="1">
    <source>
        <dbReference type="EMBL" id="HIQ64450.1"/>
    </source>
</evidence>
<dbReference type="EMBL" id="DVFU01000035">
    <property type="protein sequence ID" value="HIQ64450.1"/>
    <property type="molecule type" value="Genomic_DNA"/>
</dbReference>
<dbReference type="AlphaFoldDB" id="A0A9D0YZ07"/>
<organism evidence="1 2">
    <name type="scientific">Candidatus Faecenecus gallistercoris</name>
    <dbReference type="NCBI Taxonomy" id="2840793"/>
    <lineage>
        <taxon>Bacteria</taxon>
        <taxon>Bacillati</taxon>
        <taxon>Bacillota</taxon>
        <taxon>Bacillota incertae sedis</taxon>
        <taxon>Candidatus Faecenecus</taxon>
    </lineage>
</organism>
<protein>
    <submittedName>
        <fullName evidence="1">Uncharacterized protein</fullName>
    </submittedName>
</protein>
<evidence type="ECO:0000313" key="2">
    <source>
        <dbReference type="Proteomes" id="UP000886725"/>
    </source>
</evidence>
<reference evidence="1" key="2">
    <citation type="journal article" date="2021" name="PeerJ">
        <title>Extensive microbial diversity within the chicken gut microbiome revealed by metagenomics and culture.</title>
        <authorList>
            <person name="Gilroy R."/>
            <person name="Ravi A."/>
            <person name="Getino M."/>
            <person name="Pursley I."/>
            <person name="Horton D.L."/>
            <person name="Alikhan N.F."/>
            <person name="Baker D."/>
            <person name="Gharbi K."/>
            <person name="Hall N."/>
            <person name="Watson M."/>
            <person name="Adriaenssens E.M."/>
            <person name="Foster-Nyarko E."/>
            <person name="Jarju S."/>
            <person name="Secka A."/>
            <person name="Antonio M."/>
            <person name="Oren A."/>
            <person name="Chaudhuri R.R."/>
            <person name="La Ragione R."/>
            <person name="Hildebrand F."/>
            <person name="Pallen M.J."/>
        </authorList>
    </citation>
    <scope>NUCLEOTIDE SEQUENCE</scope>
    <source>
        <strain evidence="1">CHK165-10780</strain>
    </source>
</reference>
<dbReference type="Proteomes" id="UP000886725">
    <property type="component" value="Unassembled WGS sequence"/>
</dbReference>
<accession>A0A9D0YZ07</accession>
<sequence length="103" mass="11327">MAKLYFDNSAVKQNVVNSLINTVDHLSQAISKSNSLSIPSGFSYSSFLSSLGSSLSQIQSDLIDLKDWVNRSSNVYTTHVGQMESEISTMDKITVTPHRSIIN</sequence>
<gene>
    <name evidence="1" type="ORF">IAC85_01800</name>
</gene>
<reference evidence="1" key="1">
    <citation type="submission" date="2020-10" db="EMBL/GenBank/DDBJ databases">
        <authorList>
            <person name="Gilroy R."/>
        </authorList>
    </citation>
    <scope>NUCLEOTIDE SEQUENCE</scope>
    <source>
        <strain evidence="1">CHK165-10780</strain>
    </source>
</reference>
<name>A0A9D0YZ07_9FIRM</name>